<keyword evidence="3" id="KW-1185">Reference proteome</keyword>
<dbReference type="PANTHER" id="PTHR46068:SF1">
    <property type="entry name" value="TRANSPOSASE IS30-LIKE HTH DOMAIN-CONTAINING PROTEIN"/>
    <property type="match status" value="1"/>
</dbReference>
<dbReference type="PANTHER" id="PTHR46068">
    <property type="entry name" value="PROTEIN CBG27172"/>
    <property type="match status" value="1"/>
</dbReference>
<reference evidence="2" key="1">
    <citation type="submission" date="2019-08" db="EMBL/GenBank/DDBJ databases">
        <title>The genome of the North American firefly Photinus pyralis.</title>
        <authorList>
            <consortium name="Photinus pyralis genome working group"/>
            <person name="Fallon T.R."/>
            <person name="Sander Lower S.E."/>
            <person name="Weng J.-K."/>
        </authorList>
    </citation>
    <scope>NUCLEOTIDE SEQUENCE</scope>
    <source>
        <strain evidence="2">TRF0915ILg1</strain>
        <tissue evidence="2">Whole body</tissue>
    </source>
</reference>
<evidence type="ECO:0000313" key="3">
    <source>
        <dbReference type="Proteomes" id="UP000801492"/>
    </source>
</evidence>
<dbReference type="InterPro" id="IPR009057">
    <property type="entry name" value="Homeodomain-like_sf"/>
</dbReference>
<dbReference type="OrthoDB" id="5856812at2759"/>
<comment type="caution">
    <text evidence="2">The sequence shown here is derived from an EMBL/GenBank/DDBJ whole genome shotgun (WGS) entry which is preliminary data.</text>
</comment>
<evidence type="ECO:0000256" key="1">
    <source>
        <dbReference type="ARBA" id="ARBA00004123"/>
    </source>
</evidence>
<dbReference type="GO" id="GO:0005634">
    <property type="term" value="C:nucleus"/>
    <property type="evidence" value="ECO:0007669"/>
    <property type="project" value="UniProtKB-SubCell"/>
</dbReference>
<dbReference type="Proteomes" id="UP000801492">
    <property type="component" value="Unassembled WGS sequence"/>
</dbReference>
<evidence type="ECO:0000313" key="2">
    <source>
        <dbReference type="EMBL" id="KAF2885609.1"/>
    </source>
</evidence>
<dbReference type="SUPFAM" id="SSF46689">
    <property type="entry name" value="Homeodomain-like"/>
    <property type="match status" value="1"/>
</dbReference>
<organism evidence="2 3">
    <name type="scientific">Ignelater luminosus</name>
    <name type="common">Cucubano</name>
    <name type="synonym">Pyrophorus luminosus</name>
    <dbReference type="NCBI Taxonomy" id="2038154"/>
    <lineage>
        <taxon>Eukaryota</taxon>
        <taxon>Metazoa</taxon>
        <taxon>Ecdysozoa</taxon>
        <taxon>Arthropoda</taxon>
        <taxon>Hexapoda</taxon>
        <taxon>Insecta</taxon>
        <taxon>Pterygota</taxon>
        <taxon>Neoptera</taxon>
        <taxon>Endopterygota</taxon>
        <taxon>Coleoptera</taxon>
        <taxon>Polyphaga</taxon>
        <taxon>Elateriformia</taxon>
        <taxon>Elateroidea</taxon>
        <taxon>Elateridae</taxon>
        <taxon>Agrypninae</taxon>
        <taxon>Pyrophorini</taxon>
        <taxon>Ignelater</taxon>
    </lineage>
</organism>
<sequence length="167" mass="20031">MLRHELMICTTPADVINITELRQFISVFHLVQFKIIMDAKRNIIKAFIENGYDQATICREVRKLNINKMLVYRTYIRYVETGNVKIKKKTGRPRTVKTPKLIKKVRESLQRNCARSCRKLAKTYRVSRQVMQRILKDDLRMTAYKKIKIHEITDAQRKKQYERTREL</sequence>
<accession>A0A8K0CE25</accession>
<gene>
    <name evidence="2" type="ORF">ILUMI_20551</name>
</gene>
<name>A0A8K0CE25_IGNLU</name>
<comment type="subcellular location">
    <subcellularLocation>
        <location evidence="1">Nucleus</location>
    </subcellularLocation>
</comment>
<proteinExistence type="predicted"/>
<dbReference type="EMBL" id="VTPC01089859">
    <property type="protein sequence ID" value="KAF2885609.1"/>
    <property type="molecule type" value="Genomic_DNA"/>
</dbReference>
<protein>
    <submittedName>
        <fullName evidence="2">Uncharacterized protein</fullName>
    </submittedName>
</protein>
<dbReference type="AlphaFoldDB" id="A0A8K0CE25"/>